<reference evidence="2" key="1">
    <citation type="submission" date="2022-07" db="EMBL/GenBank/DDBJ databases">
        <authorList>
            <consortium name="Clinical and Environmental Microbiology Branch: Whole genome sequencing antimicrobial resistance pathogens in the healthcare setting"/>
        </authorList>
    </citation>
    <scope>NUCLEOTIDE SEQUENCE</scope>
    <source>
        <strain evidence="2">Stenotrophomonas_maltophilia_2021CK-00905</strain>
    </source>
</reference>
<dbReference type="Proteomes" id="UP001214521">
    <property type="component" value="Unassembled WGS sequence"/>
</dbReference>
<dbReference type="SUPFAM" id="SSF50156">
    <property type="entry name" value="PDZ domain-like"/>
    <property type="match status" value="1"/>
</dbReference>
<proteinExistence type="predicted"/>
<dbReference type="EMBL" id="ABLOMU010000032">
    <property type="protein sequence ID" value="EKT4442102.1"/>
    <property type="molecule type" value="Genomic_DNA"/>
</dbReference>
<dbReference type="Pfam" id="PF17820">
    <property type="entry name" value="PDZ_6"/>
    <property type="match status" value="1"/>
</dbReference>
<evidence type="ECO:0000313" key="2">
    <source>
        <dbReference type="EMBL" id="EKT4442102.1"/>
    </source>
</evidence>
<feature type="domain" description="PDZ" evidence="1">
    <location>
        <begin position="49"/>
        <end position="90"/>
    </location>
</feature>
<accession>A0AAI9CCF0</accession>
<comment type="caution">
    <text evidence="2">The sequence shown here is derived from an EMBL/GenBank/DDBJ whole genome shotgun (WGS) entry which is preliminary data.</text>
</comment>
<evidence type="ECO:0000259" key="1">
    <source>
        <dbReference type="Pfam" id="PF17820"/>
    </source>
</evidence>
<dbReference type="InterPro" id="IPR036034">
    <property type="entry name" value="PDZ_sf"/>
</dbReference>
<name>A0AAI9CCF0_STEMA</name>
<sequence length="119" mass="13018">MTLLMLLPLPALAGGGSASSLQWQQGEARLALHSTEGQIQVEAARPEGRFGVRRGDRILRVDDTPVYQIDHLSQALIDSPAARAYLLLRRERRLVSVAVDADAWRQALDAPPPPPPPRP</sequence>
<dbReference type="InterPro" id="IPR041489">
    <property type="entry name" value="PDZ_6"/>
</dbReference>
<protein>
    <recommendedName>
        <fullName evidence="1">PDZ domain-containing protein</fullName>
    </recommendedName>
</protein>
<gene>
    <name evidence="2" type="ORF">QEK83_002772</name>
</gene>
<dbReference type="AlphaFoldDB" id="A0AAI9CCF0"/>
<organism evidence="2 3">
    <name type="scientific">Stenotrophomonas maltophilia</name>
    <name type="common">Pseudomonas maltophilia</name>
    <name type="synonym">Xanthomonas maltophilia</name>
    <dbReference type="NCBI Taxonomy" id="40324"/>
    <lineage>
        <taxon>Bacteria</taxon>
        <taxon>Pseudomonadati</taxon>
        <taxon>Pseudomonadota</taxon>
        <taxon>Gammaproteobacteria</taxon>
        <taxon>Lysobacterales</taxon>
        <taxon>Lysobacteraceae</taxon>
        <taxon>Stenotrophomonas</taxon>
        <taxon>Stenotrophomonas maltophilia group</taxon>
    </lineage>
</organism>
<evidence type="ECO:0000313" key="3">
    <source>
        <dbReference type="Proteomes" id="UP001214521"/>
    </source>
</evidence>
<dbReference type="Gene3D" id="2.30.42.10">
    <property type="match status" value="1"/>
</dbReference>